<protein>
    <submittedName>
        <fullName evidence="2">Uncharacterized protein</fullName>
    </submittedName>
</protein>
<evidence type="ECO:0000313" key="2">
    <source>
        <dbReference type="EMBL" id="CAD1549853.1"/>
    </source>
</evidence>
<reference evidence="2" key="1">
    <citation type="submission" date="2020-07" db="EMBL/GenBank/DDBJ databases">
        <authorList>
            <person name="Ferguson B K."/>
        </authorList>
    </citation>
    <scope>NUCLEOTIDE SEQUENCE</scope>
    <source>
        <strain evidence="2">L06</strain>
    </source>
</reference>
<feature type="region of interest" description="Disordered" evidence="1">
    <location>
        <begin position="1"/>
        <end position="53"/>
    </location>
</feature>
<feature type="region of interest" description="Disordered" evidence="1">
    <location>
        <begin position="157"/>
        <end position="196"/>
    </location>
</feature>
<feature type="compositionally biased region" description="Polar residues" evidence="1">
    <location>
        <begin position="183"/>
        <end position="196"/>
    </location>
</feature>
<feature type="compositionally biased region" description="Low complexity" evidence="1">
    <location>
        <begin position="157"/>
        <end position="181"/>
    </location>
</feature>
<evidence type="ECO:0000256" key="1">
    <source>
        <dbReference type="SAM" id="MobiDB-lite"/>
    </source>
</evidence>
<dbReference type="AlphaFoldDB" id="A0A6V7JCE3"/>
<sequence>MAGKPEHQVNHQGSSNQIHQHYQQQHHHQQQQQHYQATNQTVAHRTNNDSQNQESGVLVYVPNDNFTYTTIDHNNGENLYQQNNQSQQYHQNAVTYKTNYNNQLDQNIDTNCSINRIDNDKIIYQNNHKTINDIGATGSPINIGKIDLGGLSVAGSSLGSSVTSPGQQSDESLSSGNSDSGVVITNRSNDKTYSYDNNTYNYQRSCNYQSLNDHNKDIKISEQLSQRNERGCESVRSDTAESAYSSSSLSSPECNSVQLCGDSVQQAVRLVTHVASGGNNVALTMNNTSVVQQHNQQQLQQASIAVPPGWKRICTNGLIIYIR</sequence>
<gene>
    <name evidence="2" type="ORF">BBRV_LOCUS49124</name>
</gene>
<feature type="region of interest" description="Disordered" evidence="1">
    <location>
        <begin position="226"/>
        <end position="250"/>
    </location>
</feature>
<name>A0A6V7JCE3_9HYME</name>
<feature type="compositionally biased region" description="Polar residues" evidence="1">
    <location>
        <begin position="37"/>
        <end position="53"/>
    </location>
</feature>
<dbReference type="EMBL" id="CADCXW020000015">
    <property type="protein sequence ID" value="CAD1549853.1"/>
    <property type="molecule type" value="Genomic_DNA"/>
</dbReference>
<feature type="compositionally biased region" description="Basic and acidic residues" evidence="1">
    <location>
        <begin position="227"/>
        <end position="239"/>
    </location>
</feature>
<accession>A0A6V7JCE3</accession>
<organism evidence="2">
    <name type="scientific">Bracon brevicornis</name>
    <dbReference type="NCBI Taxonomy" id="1563983"/>
    <lineage>
        <taxon>Eukaryota</taxon>
        <taxon>Metazoa</taxon>
        <taxon>Ecdysozoa</taxon>
        <taxon>Arthropoda</taxon>
        <taxon>Hexapoda</taxon>
        <taxon>Insecta</taxon>
        <taxon>Pterygota</taxon>
        <taxon>Neoptera</taxon>
        <taxon>Endopterygota</taxon>
        <taxon>Hymenoptera</taxon>
        <taxon>Apocrita</taxon>
        <taxon>Ichneumonoidea</taxon>
        <taxon>Braconidae</taxon>
        <taxon>Braconinae</taxon>
        <taxon>Bracon</taxon>
    </lineage>
</organism>
<proteinExistence type="predicted"/>